<dbReference type="Gene3D" id="2.60.40.1610">
    <property type="entry name" value="Domain of unknown function DUF1254"/>
    <property type="match status" value="1"/>
</dbReference>
<organism evidence="3 4">
    <name type="scientific">Racocetra fulgida</name>
    <dbReference type="NCBI Taxonomy" id="60492"/>
    <lineage>
        <taxon>Eukaryota</taxon>
        <taxon>Fungi</taxon>
        <taxon>Fungi incertae sedis</taxon>
        <taxon>Mucoromycota</taxon>
        <taxon>Glomeromycotina</taxon>
        <taxon>Glomeromycetes</taxon>
        <taxon>Diversisporales</taxon>
        <taxon>Gigasporaceae</taxon>
        <taxon>Racocetra</taxon>
    </lineage>
</organism>
<keyword evidence="4" id="KW-1185">Reference proteome</keyword>
<dbReference type="SUPFAM" id="SSF160935">
    <property type="entry name" value="VPA0735-like"/>
    <property type="match status" value="1"/>
</dbReference>
<dbReference type="Proteomes" id="UP000789396">
    <property type="component" value="Unassembled WGS sequence"/>
</dbReference>
<dbReference type="OrthoDB" id="2018906at2759"/>
<dbReference type="Gene3D" id="2.60.120.600">
    <property type="entry name" value="Domain of unknown function DUF1214, C-terminal domain"/>
    <property type="match status" value="1"/>
</dbReference>
<evidence type="ECO:0000259" key="2">
    <source>
        <dbReference type="Pfam" id="PF06863"/>
    </source>
</evidence>
<dbReference type="InterPro" id="IPR037049">
    <property type="entry name" value="DUF1214_C_sf"/>
</dbReference>
<dbReference type="AlphaFoldDB" id="A0A9N9NZB0"/>
<evidence type="ECO:0000259" key="1">
    <source>
        <dbReference type="Pfam" id="PF06742"/>
    </source>
</evidence>
<sequence>SRTIGIGPGDFAIIGPSWNGKLPQGIKEYKSPTNMVWIIGRTQTNYNDISSVHAIQDQYKLTLLSDWSNSYVPSKNVAPVTKKDDESDKPPVQQIADLDTSTFFNYLNTLMVNNPPADADANAMKLFSQICVAPGQHFDLTHFSNDVAEAIKRGACEGLNKITSTISSGSINNWSVMIDNMGQYGTDYLFRAYVAFMGLGANLPKDAVYASCRIDHDGNQLTGKNKNRYTISFARGETPPVKAFWSLTMYNDQQFFVSNKLSCYALGSRDDLKYNSDGSLTFYLQNDEPDNSE</sequence>
<reference evidence="3" key="1">
    <citation type="submission" date="2021-06" db="EMBL/GenBank/DDBJ databases">
        <authorList>
            <person name="Kallberg Y."/>
            <person name="Tangrot J."/>
            <person name="Rosling A."/>
        </authorList>
    </citation>
    <scope>NUCLEOTIDE SEQUENCE</scope>
    <source>
        <strain evidence="3">IN212</strain>
    </source>
</reference>
<feature type="non-terminal residue" evidence="3">
    <location>
        <position position="1"/>
    </location>
</feature>
<name>A0A9N9NZB0_9GLOM</name>
<evidence type="ECO:0000313" key="3">
    <source>
        <dbReference type="EMBL" id="CAG8777534.1"/>
    </source>
</evidence>
<feature type="domain" description="DUF1214" evidence="1">
    <location>
        <begin position="207"/>
        <end position="291"/>
    </location>
</feature>
<proteinExistence type="predicted"/>
<gene>
    <name evidence="3" type="ORF">RFULGI_LOCUS15539</name>
</gene>
<dbReference type="PANTHER" id="PTHR36509">
    <property type="entry name" value="BLL3101 PROTEIN"/>
    <property type="match status" value="1"/>
</dbReference>
<feature type="non-terminal residue" evidence="3">
    <location>
        <position position="293"/>
    </location>
</feature>
<dbReference type="InterPro" id="IPR010679">
    <property type="entry name" value="DUF1254"/>
</dbReference>
<feature type="domain" description="DUF1254" evidence="2">
    <location>
        <begin position="1"/>
        <end position="62"/>
    </location>
</feature>
<comment type="caution">
    <text evidence="3">The sequence shown here is derived from an EMBL/GenBank/DDBJ whole genome shotgun (WGS) entry which is preliminary data.</text>
</comment>
<dbReference type="InterPro" id="IPR010621">
    <property type="entry name" value="DUF1214"/>
</dbReference>
<dbReference type="PANTHER" id="PTHR36509:SF2">
    <property type="entry name" value="BLL3101 PROTEIN"/>
    <property type="match status" value="1"/>
</dbReference>
<dbReference type="InterPro" id="IPR037050">
    <property type="entry name" value="DUF1254_sf"/>
</dbReference>
<dbReference type="Pfam" id="PF06742">
    <property type="entry name" value="DUF1214"/>
    <property type="match status" value="1"/>
</dbReference>
<evidence type="ECO:0000313" key="4">
    <source>
        <dbReference type="Proteomes" id="UP000789396"/>
    </source>
</evidence>
<dbReference type="Pfam" id="PF06863">
    <property type="entry name" value="DUF1254"/>
    <property type="match status" value="1"/>
</dbReference>
<dbReference type="EMBL" id="CAJVPZ010050405">
    <property type="protein sequence ID" value="CAG8777534.1"/>
    <property type="molecule type" value="Genomic_DNA"/>
</dbReference>
<protein>
    <submittedName>
        <fullName evidence="3">1161_t:CDS:1</fullName>
    </submittedName>
</protein>
<accession>A0A9N9NZB0</accession>